<dbReference type="Pfam" id="PF07690">
    <property type="entry name" value="MFS_1"/>
    <property type="match status" value="1"/>
</dbReference>
<feature type="region of interest" description="Disordered" evidence="7">
    <location>
        <begin position="459"/>
        <end position="484"/>
    </location>
</feature>
<evidence type="ECO:0000256" key="8">
    <source>
        <dbReference type="SAM" id="Phobius"/>
    </source>
</evidence>
<feature type="transmembrane region" description="Helical" evidence="8">
    <location>
        <begin position="170"/>
        <end position="189"/>
    </location>
</feature>
<dbReference type="AlphaFoldDB" id="W9XRK8"/>
<feature type="transmembrane region" description="Helical" evidence="8">
    <location>
        <begin position="109"/>
        <end position="131"/>
    </location>
</feature>
<feature type="compositionally biased region" description="Basic and acidic residues" evidence="7">
    <location>
        <begin position="471"/>
        <end position="484"/>
    </location>
</feature>
<feature type="transmembrane region" description="Helical" evidence="8">
    <location>
        <begin position="137"/>
        <end position="158"/>
    </location>
</feature>
<evidence type="ECO:0000256" key="7">
    <source>
        <dbReference type="SAM" id="MobiDB-lite"/>
    </source>
</evidence>
<gene>
    <name evidence="9" type="ORF">A1O3_08251</name>
</gene>
<dbReference type="OrthoDB" id="6730379at2759"/>
<dbReference type="RefSeq" id="XP_007736539.1">
    <property type="nucleotide sequence ID" value="XM_007738349.1"/>
</dbReference>
<organism evidence="9 10">
    <name type="scientific">Capronia epimyces CBS 606.96</name>
    <dbReference type="NCBI Taxonomy" id="1182542"/>
    <lineage>
        <taxon>Eukaryota</taxon>
        <taxon>Fungi</taxon>
        <taxon>Dikarya</taxon>
        <taxon>Ascomycota</taxon>
        <taxon>Pezizomycotina</taxon>
        <taxon>Eurotiomycetes</taxon>
        <taxon>Chaetothyriomycetidae</taxon>
        <taxon>Chaetothyriales</taxon>
        <taxon>Herpotrichiellaceae</taxon>
        <taxon>Capronia</taxon>
    </lineage>
</organism>
<keyword evidence="2" id="KW-0813">Transport</keyword>
<feature type="transmembrane region" description="Helical" evidence="8">
    <location>
        <begin position="305"/>
        <end position="329"/>
    </location>
</feature>
<sequence length="500" mass="54557">MADMKKSSISIPGGDTNVQEAGETDIPPTYVRKIVWKLDLCLLPVLAVCYMFQFMDKATLGYATLLGIITDANLHGTEYSWINSIFYFGYFFMSYPNSFLTVRLPIGKYLSGTVIVWGGLLMAHAGCHSFAGLMVTRFLLGCAEACVAPGFSLMTGMFYKREEQPLRHGLWFLGNSTAATFGGLVAWGIGHLNGSLAKWQYLFLILGALTSAWGVVMLYVLPDTITNARFLTQDERTVAIERVKGNRTAVSDWTFKWSQMWEALCDIQVWLLCLNMLGSMLVNSGLIAFQSIVIKGLGYAGLEALLLQMPGGAVQIILVTLSSICASFVKGSRIFMLIGFSTIALIGSIVVYTLSDEHKVGKLIGVYLMGAFACNIPISMSLISSNIAGATKKATAGSMLFVAYCVGNIISPQAFLTKEAPRYPTGFKVCMAGLALSVVAAIALRFYLQWKNYQRAGHGASTQGEGEGEGDEHIGASDDNIRDVNADRTDKEMKNFVYLY</sequence>
<comment type="subcellular location">
    <subcellularLocation>
        <location evidence="1">Membrane</location>
        <topology evidence="1">Multi-pass membrane protein</topology>
    </subcellularLocation>
</comment>
<dbReference type="Proteomes" id="UP000019478">
    <property type="component" value="Unassembled WGS sequence"/>
</dbReference>
<proteinExistence type="inferred from homology"/>
<dbReference type="EMBL" id="AMGY01000007">
    <property type="protein sequence ID" value="EXJ79965.1"/>
    <property type="molecule type" value="Genomic_DNA"/>
</dbReference>
<dbReference type="GO" id="GO:0022857">
    <property type="term" value="F:transmembrane transporter activity"/>
    <property type="evidence" value="ECO:0007669"/>
    <property type="project" value="InterPro"/>
</dbReference>
<keyword evidence="4 8" id="KW-1133">Transmembrane helix</keyword>
<dbReference type="eggNOG" id="KOG2533">
    <property type="taxonomic scope" value="Eukaryota"/>
</dbReference>
<reference evidence="9 10" key="1">
    <citation type="submission" date="2013-03" db="EMBL/GenBank/DDBJ databases">
        <title>The Genome Sequence of Capronia epimyces CBS 606.96.</title>
        <authorList>
            <consortium name="The Broad Institute Genomics Platform"/>
            <person name="Cuomo C."/>
            <person name="de Hoog S."/>
            <person name="Gorbushina A."/>
            <person name="Walker B."/>
            <person name="Young S.K."/>
            <person name="Zeng Q."/>
            <person name="Gargeya S."/>
            <person name="Fitzgerald M."/>
            <person name="Haas B."/>
            <person name="Abouelleil A."/>
            <person name="Allen A.W."/>
            <person name="Alvarado L."/>
            <person name="Arachchi H.M."/>
            <person name="Berlin A.M."/>
            <person name="Chapman S.B."/>
            <person name="Gainer-Dewar J."/>
            <person name="Goldberg J."/>
            <person name="Griggs A."/>
            <person name="Gujja S."/>
            <person name="Hansen M."/>
            <person name="Howarth C."/>
            <person name="Imamovic A."/>
            <person name="Ireland A."/>
            <person name="Larimer J."/>
            <person name="McCowan C."/>
            <person name="Murphy C."/>
            <person name="Pearson M."/>
            <person name="Poon T.W."/>
            <person name="Priest M."/>
            <person name="Roberts A."/>
            <person name="Saif S."/>
            <person name="Shea T."/>
            <person name="Sisk P."/>
            <person name="Sykes S."/>
            <person name="Wortman J."/>
            <person name="Nusbaum C."/>
            <person name="Birren B."/>
        </authorList>
    </citation>
    <scope>NUCLEOTIDE SEQUENCE [LARGE SCALE GENOMIC DNA]</scope>
    <source>
        <strain evidence="9 10">CBS 606.96</strain>
    </source>
</reference>
<evidence type="ECO:0000256" key="1">
    <source>
        <dbReference type="ARBA" id="ARBA00004141"/>
    </source>
</evidence>
<dbReference type="SUPFAM" id="SSF103473">
    <property type="entry name" value="MFS general substrate transporter"/>
    <property type="match status" value="1"/>
</dbReference>
<comment type="caution">
    <text evidence="9">The sequence shown here is derived from an EMBL/GenBank/DDBJ whole genome shotgun (WGS) entry which is preliminary data.</text>
</comment>
<keyword evidence="10" id="KW-1185">Reference proteome</keyword>
<feature type="transmembrane region" description="Helical" evidence="8">
    <location>
        <begin position="364"/>
        <end position="383"/>
    </location>
</feature>
<feature type="transmembrane region" description="Helical" evidence="8">
    <location>
        <begin position="269"/>
        <end position="293"/>
    </location>
</feature>
<comment type="similarity">
    <text evidence="6">Belongs to the major facilitator superfamily. Allantoate permease family.</text>
</comment>
<feature type="transmembrane region" description="Helical" evidence="8">
    <location>
        <begin position="334"/>
        <end position="352"/>
    </location>
</feature>
<accession>W9XRK8</accession>
<feature type="region of interest" description="Disordered" evidence="7">
    <location>
        <begin position="1"/>
        <end position="20"/>
    </location>
</feature>
<keyword evidence="3 8" id="KW-0812">Transmembrane</keyword>
<evidence type="ECO:0000256" key="6">
    <source>
        <dbReference type="ARBA" id="ARBA00037968"/>
    </source>
</evidence>
<dbReference type="PANTHER" id="PTHR43791">
    <property type="entry name" value="PERMEASE-RELATED"/>
    <property type="match status" value="1"/>
</dbReference>
<dbReference type="Gene3D" id="1.20.1250.20">
    <property type="entry name" value="MFS general substrate transporter like domains"/>
    <property type="match status" value="2"/>
</dbReference>
<dbReference type="FunFam" id="1.20.1250.20:FF:000064">
    <property type="entry name" value="MFS allantoate transporter"/>
    <property type="match status" value="1"/>
</dbReference>
<dbReference type="InterPro" id="IPR011701">
    <property type="entry name" value="MFS"/>
</dbReference>
<feature type="transmembrane region" description="Helical" evidence="8">
    <location>
        <begin position="34"/>
        <end position="55"/>
    </location>
</feature>
<dbReference type="GO" id="GO:0016020">
    <property type="term" value="C:membrane"/>
    <property type="evidence" value="ECO:0007669"/>
    <property type="project" value="UniProtKB-SubCell"/>
</dbReference>
<evidence type="ECO:0008006" key="11">
    <source>
        <dbReference type="Google" id="ProtNLM"/>
    </source>
</evidence>
<name>W9XRK8_9EURO</name>
<evidence type="ECO:0000313" key="9">
    <source>
        <dbReference type="EMBL" id="EXJ79965.1"/>
    </source>
</evidence>
<evidence type="ECO:0000256" key="2">
    <source>
        <dbReference type="ARBA" id="ARBA00022448"/>
    </source>
</evidence>
<keyword evidence="5 8" id="KW-0472">Membrane</keyword>
<feature type="transmembrane region" description="Helical" evidence="8">
    <location>
        <begin position="201"/>
        <end position="221"/>
    </location>
</feature>
<dbReference type="GeneID" id="19172339"/>
<feature type="transmembrane region" description="Helical" evidence="8">
    <location>
        <begin position="426"/>
        <end position="448"/>
    </location>
</feature>
<evidence type="ECO:0000256" key="5">
    <source>
        <dbReference type="ARBA" id="ARBA00023136"/>
    </source>
</evidence>
<dbReference type="PANTHER" id="PTHR43791:SF103">
    <property type="entry name" value="MAJOR FACILITATOR SUPERFAMILY (MFS) PROFILE DOMAIN-CONTAINING PROTEIN-RELATED"/>
    <property type="match status" value="1"/>
</dbReference>
<protein>
    <recommendedName>
        <fullName evidence="11">Major facilitator superfamily (MFS) profile domain-containing protein</fullName>
    </recommendedName>
</protein>
<evidence type="ECO:0000313" key="10">
    <source>
        <dbReference type="Proteomes" id="UP000019478"/>
    </source>
</evidence>
<feature type="transmembrane region" description="Helical" evidence="8">
    <location>
        <begin position="81"/>
        <end position="102"/>
    </location>
</feature>
<feature type="transmembrane region" description="Helical" evidence="8">
    <location>
        <begin position="395"/>
        <end position="414"/>
    </location>
</feature>
<evidence type="ECO:0000256" key="3">
    <source>
        <dbReference type="ARBA" id="ARBA00022692"/>
    </source>
</evidence>
<dbReference type="InterPro" id="IPR036259">
    <property type="entry name" value="MFS_trans_sf"/>
</dbReference>
<dbReference type="HOGENOM" id="CLU_001265_0_5_1"/>
<evidence type="ECO:0000256" key="4">
    <source>
        <dbReference type="ARBA" id="ARBA00022989"/>
    </source>
</evidence>